<accession>A0ABV6Z6E9</accession>
<proteinExistence type="predicted"/>
<feature type="non-terminal residue" evidence="1">
    <location>
        <position position="79"/>
    </location>
</feature>
<evidence type="ECO:0000313" key="2">
    <source>
        <dbReference type="Proteomes" id="UP001594351"/>
    </source>
</evidence>
<name>A0ABV6Z6E9_UNCC1</name>
<gene>
    <name evidence="1" type="ORF">ACFL27_27825</name>
</gene>
<organism evidence="1 2">
    <name type="scientific">candidate division CSSED10-310 bacterium</name>
    <dbReference type="NCBI Taxonomy" id="2855610"/>
    <lineage>
        <taxon>Bacteria</taxon>
        <taxon>Bacteria division CSSED10-310</taxon>
    </lineage>
</organism>
<evidence type="ECO:0000313" key="1">
    <source>
        <dbReference type="EMBL" id="MFC1854012.1"/>
    </source>
</evidence>
<comment type="caution">
    <text evidence="1">The sequence shown here is derived from an EMBL/GenBank/DDBJ whole genome shotgun (WGS) entry which is preliminary data.</text>
</comment>
<sequence length="79" mass="8820">MMTEQIKPASSEAIFRYIVVSQVISHLKQGYSACQAIKALAKQEHHEVGGQPRRISERTLHRWLAAFHKAGIVGLEPSP</sequence>
<reference evidence="1 2" key="1">
    <citation type="submission" date="2024-09" db="EMBL/GenBank/DDBJ databases">
        <title>Laminarin stimulates single cell rates of sulfate reduction while oxygen inhibits transcriptomic activity in coastal marine sediment.</title>
        <authorList>
            <person name="Lindsay M."/>
            <person name="Orcutt B."/>
            <person name="Emerson D."/>
            <person name="Stepanauskas R."/>
            <person name="D'Angelo T."/>
        </authorList>
    </citation>
    <scope>NUCLEOTIDE SEQUENCE [LARGE SCALE GENOMIC DNA]</scope>
    <source>
        <strain evidence="1">SAG AM-311-K15</strain>
    </source>
</reference>
<protein>
    <recommendedName>
        <fullName evidence="3">Helix-turn-helix domain-containing protein</fullName>
    </recommendedName>
</protein>
<evidence type="ECO:0008006" key="3">
    <source>
        <dbReference type="Google" id="ProtNLM"/>
    </source>
</evidence>
<dbReference type="EMBL" id="JBHPBY010000680">
    <property type="protein sequence ID" value="MFC1854012.1"/>
    <property type="molecule type" value="Genomic_DNA"/>
</dbReference>
<dbReference type="Proteomes" id="UP001594351">
    <property type="component" value="Unassembled WGS sequence"/>
</dbReference>
<keyword evidence="2" id="KW-1185">Reference proteome</keyword>